<dbReference type="Proteomes" id="UP000399692">
    <property type="component" value="Unassembled WGS sequence"/>
</dbReference>
<proteinExistence type="predicted"/>
<name>A0A5E6W8S7_PSEFL</name>
<protein>
    <recommendedName>
        <fullName evidence="3">Lipopolysaccharide biosynthesis protein</fullName>
    </recommendedName>
</protein>
<accession>A0A5E6W8S7</accession>
<evidence type="ECO:0008006" key="3">
    <source>
        <dbReference type="Google" id="ProtNLM"/>
    </source>
</evidence>
<organism evidence="1 2">
    <name type="scientific">Pseudomonas fluorescens</name>
    <dbReference type="NCBI Taxonomy" id="294"/>
    <lineage>
        <taxon>Bacteria</taxon>
        <taxon>Pseudomonadati</taxon>
        <taxon>Pseudomonadota</taxon>
        <taxon>Gammaproteobacteria</taxon>
        <taxon>Pseudomonadales</taxon>
        <taxon>Pseudomonadaceae</taxon>
        <taxon>Pseudomonas</taxon>
    </lineage>
</organism>
<evidence type="ECO:0000313" key="1">
    <source>
        <dbReference type="EMBL" id="VVN24907.1"/>
    </source>
</evidence>
<sequence length="284" mass="30657">MAATSGGTETSKPVIGDFADVRNIAKGSVIIMASGSSAKDFPLERFAGVPVITMNGAISMFTDTAIKPFFYICTDTSFPKQQPELFAQALSNSQHVALWSEQIAEVAGTCSAKLYPLQKAAGFSLKQSMSQGQSACVRPRFAWNARARSIGFSKDLSEGFFDARTVAYAALQLAYHLGFSKVFLVGVDLNQAAGRFYETADSAKSPCGLDQHYEGRVLPSLKLMAERVVDERFAVFNLSAASRIPASVIPKITVEQAHSMVFRKGGARPRSLNAEHPQQQLMAG</sequence>
<dbReference type="Gene3D" id="3.90.1480.10">
    <property type="entry name" value="Alpha-2,3-sialyltransferase"/>
    <property type="match status" value="1"/>
</dbReference>
<dbReference type="EMBL" id="CABVHF010000024">
    <property type="protein sequence ID" value="VVN24907.1"/>
    <property type="molecule type" value="Genomic_DNA"/>
</dbReference>
<dbReference type="AlphaFoldDB" id="A0A5E6W8S7"/>
<reference evidence="1 2" key="1">
    <citation type="submission" date="2019-09" db="EMBL/GenBank/DDBJ databases">
        <authorList>
            <person name="Chandra G."/>
            <person name="Truman W A."/>
        </authorList>
    </citation>
    <scope>NUCLEOTIDE SEQUENCE [LARGE SCALE GENOMIC DNA]</scope>
    <source>
        <strain evidence="1">PS631</strain>
    </source>
</reference>
<gene>
    <name evidence="1" type="ORF">PS631_04582</name>
</gene>
<evidence type="ECO:0000313" key="2">
    <source>
        <dbReference type="Proteomes" id="UP000399692"/>
    </source>
</evidence>